<dbReference type="InterPro" id="IPR016181">
    <property type="entry name" value="Acyl_CoA_acyltransferase"/>
</dbReference>
<sequence>MIEFEKLAIETNEKKLISLLDAHQIEVTGVAQHKPTDFSLVAYEAGAYIGGVTATNWMNTTHVSLLAVDKNYRKHGLGSKLLLQAEQFAQEQKAEIITISTQDYQAKDFYEKHGYTVFGQLADSPFKGTTKYYLEKRLNHDK</sequence>
<dbReference type="CDD" id="cd04301">
    <property type="entry name" value="NAT_SF"/>
    <property type="match status" value="1"/>
</dbReference>
<keyword evidence="5" id="KW-1185">Reference proteome</keyword>
<reference evidence="4 5" key="1">
    <citation type="submission" date="2020-12" db="EMBL/GenBank/DDBJ databases">
        <title>Vagococcus allomyrinae sp. nov. and Enterococcus lavae sp. nov., isolated from the larvae of Allomyrina dichotoma.</title>
        <authorList>
            <person name="Lee S.D."/>
        </authorList>
    </citation>
    <scope>NUCLEOTIDE SEQUENCE [LARGE SCALE GENOMIC DNA]</scope>
    <source>
        <strain evidence="4 5">BWM-S5</strain>
    </source>
</reference>
<feature type="domain" description="N-acetyltransferase" evidence="3">
    <location>
        <begin position="1"/>
        <end position="139"/>
    </location>
</feature>
<gene>
    <name evidence="4" type="ORF">I6N96_15735</name>
</gene>
<accession>A0ABS4CNW6</accession>
<dbReference type="Pfam" id="PF13673">
    <property type="entry name" value="Acetyltransf_10"/>
    <property type="match status" value="1"/>
</dbReference>
<evidence type="ECO:0000259" key="3">
    <source>
        <dbReference type="PROSITE" id="PS51186"/>
    </source>
</evidence>
<evidence type="ECO:0000256" key="2">
    <source>
        <dbReference type="ARBA" id="ARBA00023315"/>
    </source>
</evidence>
<evidence type="ECO:0000256" key="1">
    <source>
        <dbReference type="ARBA" id="ARBA00022679"/>
    </source>
</evidence>
<organism evidence="4 5">
    <name type="scientific">Enterococcus larvae</name>
    <dbReference type="NCBI Taxonomy" id="2794352"/>
    <lineage>
        <taxon>Bacteria</taxon>
        <taxon>Bacillati</taxon>
        <taxon>Bacillota</taxon>
        <taxon>Bacilli</taxon>
        <taxon>Lactobacillales</taxon>
        <taxon>Enterococcaceae</taxon>
        <taxon>Enterococcus</taxon>
    </lineage>
</organism>
<dbReference type="PANTHER" id="PTHR43420:SF47">
    <property type="entry name" value="N-ACETYLTRANSFERASE DOMAIN-CONTAINING PROTEIN"/>
    <property type="match status" value="1"/>
</dbReference>
<dbReference type="Gene3D" id="3.40.630.30">
    <property type="match status" value="1"/>
</dbReference>
<dbReference type="Proteomes" id="UP000673375">
    <property type="component" value="Unassembled WGS sequence"/>
</dbReference>
<evidence type="ECO:0000313" key="5">
    <source>
        <dbReference type="Proteomes" id="UP000673375"/>
    </source>
</evidence>
<keyword evidence="1" id="KW-0808">Transferase</keyword>
<protein>
    <submittedName>
        <fullName evidence="4">GNAT family N-acetyltransferase</fullName>
    </submittedName>
</protein>
<comment type="caution">
    <text evidence="4">The sequence shown here is derived from an EMBL/GenBank/DDBJ whole genome shotgun (WGS) entry which is preliminary data.</text>
</comment>
<dbReference type="EMBL" id="JAEDXU010000009">
    <property type="protein sequence ID" value="MBP1047740.1"/>
    <property type="molecule type" value="Genomic_DNA"/>
</dbReference>
<keyword evidence="2" id="KW-0012">Acyltransferase</keyword>
<name>A0ABS4CNW6_9ENTE</name>
<dbReference type="PANTHER" id="PTHR43420">
    <property type="entry name" value="ACETYLTRANSFERASE"/>
    <property type="match status" value="1"/>
</dbReference>
<dbReference type="SUPFAM" id="SSF55729">
    <property type="entry name" value="Acyl-CoA N-acyltransferases (Nat)"/>
    <property type="match status" value="1"/>
</dbReference>
<dbReference type="PROSITE" id="PS51186">
    <property type="entry name" value="GNAT"/>
    <property type="match status" value="1"/>
</dbReference>
<dbReference type="RefSeq" id="WP_209558520.1">
    <property type="nucleotide sequence ID" value="NZ_JAEDXU010000009.1"/>
</dbReference>
<proteinExistence type="predicted"/>
<dbReference type="InterPro" id="IPR050680">
    <property type="entry name" value="YpeA/RimI_acetyltransf"/>
</dbReference>
<dbReference type="InterPro" id="IPR000182">
    <property type="entry name" value="GNAT_dom"/>
</dbReference>
<evidence type="ECO:0000313" key="4">
    <source>
        <dbReference type="EMBL" id="MBP1047740.1"/>
    </source>
</evidence>